<feature type="binding site" evidence="10">
    <location>
        <position position="169"/>
    </location>
    <ligand>
        <name>Mg(2+)</name>
        <dbReference type="ChEBI" id="CHEBI:18420"/>
        <label>1</label>
        <note>catalytic</note>
    </ligand>
</feature>
<keyword evidence="13" id="KW-1185">Reference proteome</keyword>
<evidence type="ECO:0000256" key="8">
    <source>
        <dbReference type="ARBA" id="ARBA00044479"/>
    </source>
</evidence>
<evidence type="ECO:0000256" key="5">
    <source>
        <dbReference type="ARBA" id="ARBA00022801"/>
    </source>
</evidence>
<evidence type="ECO:0000256" key="6">
    <source>
        <dbReference type="ARBA" id="ARBA00022842"/>
    </source>
</evidence>
<reference evidence="12 13" key="1">
    <citation type="journal article" date="2010" name="Nature">
        <title>The Ectocarpus genome and the independent evolution of multicellularity in brown algae.</title>
        <authorList>
            <person name="Cock J.M."/>
            <person name="Sterck L."/>
            <person name="Rouze P."/>
            <person name="Scornet D."/>
            <person name="Allen A.E."/>
            <person name="Amoutzias G."/>
            <person name="Anthouard V."/>
            <person name="Artiguenave F."/>
            <person name="Aury J.M."/>
            <person name="Badger J.H."/>
            <person name="Beszteri B."/>
            <person name="Billiau K."/>
            <person name="Bonnet E."/>
            <person name="Bothwell J.H."/>
            <person name="Bowler C."/>
            <person name="Boyen C."/>
            <person name="Brownlee C."/>
            <person name="Carrano C.J."/>
            <person name="Charrier B."/>
            <person name="Cho G.Y."/>
            <person name="Coelho S.M."/>
            <person name="Collen J."/>
            <person name="Corre E."/>
            <person name="Da Silva C."/>
            <person name="Delage L."/>
            <person name="Delaroque N."/>
            <person name="Dittami S.M."/>
            <person name="Doulbeau S."/>
            <person name="Elias M."/>
            <person name="Farnham G."/>
            <person name="Gachon C.M."/>
            <person name="Gschloessl B."/>
            <person name="Heesch S."/>
            <person name="Jabbari K."/>
            <person name="Jubin C."/>
            <person name="Kawai H."/>
            <person name="Kimura K."/>
            <person name="Kloareg B."/>
            <person name="Kupper F.C."/>
            <person name="Lang D."/>
            <person name="Le Bail A."/>
            <person name="Leblanc C."/>
            <person name="Lerouge P."/>
            <person name="Lohr M."/>
            <person name="Lopez P.J."/>
            <person name="Martens C."/>
            <person name="Maumus F."/>
            <person name="Michel G."/>
            <person name="Miranda-Saavedra D."/>
            <person name="Morales J."/>
            <person name="Moreau H."/>
            <person name="Motomura T."/>
            <person name="Nagasato C."/>
            <person name="Napoli C.A."/>
            <person name="Nelson D.R."/>
            <person name="Nyvall-Collen P."/>
            <person name="Peters A.F."/>
            <person name="Pommier C."/>
            <person name="Potin P."/>
            <person name="Poulain J."/>
            <person name="Quesneville H."/>
            <person name="Read B."/>
            <person name="Rensing S.A."/>
            <person name="Ritter A."/>
            <person name="Rousvoal S."/>
            <person name="Samanta M."/>
            <person name="Samson G."/>
            <person name="Schroeder D.C."/>
            <person name="Segurens B."/>
            <person name="Strittmatter M."/>
            <person name="Tonon T."/>
            <person name="Tregear J.W."/>
            <person name="Valentin K."/>
            <person name="von Dassow P."/>
            <person name="Yamagishi T."/>
            <person name="Van de Peer Y."/>
            <person name="Wincker P."/>
        </authorList>
    </citation>
    <scope>NUCLEOTIDE SEQUENCE [LARGE SCALE GENOMIC DNA]</scope>
    <source>
        <strain evidence="13">Ec32 / CCAP1310/4</strain>
    </source>
</reference>
<dbReference type="STRING" id="2880.D7FJF3"/>
<dbReference type="Gene3D" id="3.40.190.80">
    <property type="match status" value="1"/>
</dbReference>
<proteinExistence type="inferred from homology"/>
<dbReference type="PROSITE" id="PS00630">
    <property type="entry name" value="IMP_2"/>
    <property type="match status" value="1"/>
</dbReference>
<evidence type="ECO:0000256" key="11">
    <source>
        <dbReference type="SAM" id="MobiDB-lite"/>
    </source>
</evidence>
<evidence type="ECO:0000256" key="10">
    <source>
        <dbReference type="PIRSR" id="PIRSR600760-2"/>
    </source>
</evidence>
<protein>
    <recommendedName>
        <fullName evidence="3">3'(2'),5'-bisphosphate nucleotidase</fullName>
        <ecNumber evidence="3">3.1.3.7</ecNumber>
    </recommendedName>
</protein>
<dbReference type="InterPro" id="IPR020550">
    <property type="entry name" value="Inositol_monophosphatase_CS"/>
</dbReference>
<feature type="binding site" evidence="10">
    <location>
        <position position="170"/>
    </location>
    <ligand>
        <name>Mg(2+)</name>
        <dbReference type="ChEBI" id="CHEBI:18420"/>
        <label>1</label>
        <note>catalytic</note>
    </ligand>
</feature>
<dbReference type="GO" id="GO:0000103">
    <property type="term" value="P:sulfate assimilation"/>
    <property type="evidence" value="ECO:0007669"/>
    <property type="project" value="TreeGrafter"/>
</dbReference>
<feature type="region of interest" description="Disordered" evidence="11">
    <location>
        <begin position="393"/>
        <end position="414"/>
    </location>
</feature>
<keyword evidence="5" id="KW-0378">Hydrolase</keyword>
<dbReference type="OrthoDB" id="411145at2759"/>
<feature type="binding site" evidence="10">
    <location>
        <position position="323"/>
    </location>
    <ligand>
        <name>Mg(2+)</name>
        <dbReference type="ChEBI" id="CHEBI:18420"/>
        <label>1</label>
        <note>catalytic</note>
    </ligand>
</feature>
<comment type="similarity">
    <text evidence="2">Belongs to the inositol monophosphatase superfamily.</text>
</comment>
<comment type="catalytic activity">
    <reaction evidence="8">
        <text>adenosine 3',5'-bisphosphate + H2O = AMP + phosphate</text>
        <dbReference type="Rhea" id="RHEA:10040"/>
        <dbReference type="ChEBI" id="CHEBI:15377"/>
        <dbReference type="ChEBI" id="CHEBI:43474"/>
        <dbReference type="ChEBI" id="CHEBI:58343"/>
        <dbReference type="ChEBI" id="CHEBI:456215"/>
        <dbReference type="EC" id="3.1.3.7"/>
    </reaction>
    <physiologicalReaction direction="left-to-right" evidence="8">
        <dbReference type="Rhea" id="RHEA:10041"/>
    </physiologicalReaction>
</comment>
<feature type="binding site" evidence="10">
    <location>
        <position position="104"/>
    </location>
    <ligand>
        <name>Mg(2+)</name>
        <dbReference type="ChEBI" id="CHEBI:18420"/>
        <label>1</label>
        <note>catalytic</note>
    </ligand>
</feature>
<accession>D7FJF3</accession>
<comment type="catalytic activity">
    <reaction evidence="9">
        <text>3'-phosphoadenylyl sulfate + H2O = adenosine 5'-phosphosulfate + phosphate</text>
        <dbReference type="Rhea" id="RHEA:77639"/>
        <dbReference type="ChEBI" id="CHEBI:15377"/>
        <dbReference type="ChEBI" id="CHEBI:43474"/>
        <dbReference type="ChEBI" id="CHEBI:58243"/>
        <dbReference type="ChEBI" id="CHEBI:58339"/>
        <dbReference type="EC" id="3.1.3.7"/>
    </reaction>
    <physiologicalReaction direction="left-to-right" evidence="9">
        <dbReference type="Rhea" id="RHEA:77640"/>
    </physiologicalReaction>
</comment>
<dbReference type="NCBIfam" id="TIGR01330">
    <property type="entry name" value="bisphos_HAL2"/>
    <property type="match status" value="1"/>
</dbReference>
<dbReference type="InterPro" id="IPR006239">
    <property type="entry name" value="DPNP"/>
</dbReference>
<evidence type="ECO:0000256" key="7">
    <source>
        <dbReference type="ARBA" id="ARBA00044466"/>
    </source>
</evidence>
<dbReference type="eggNOG" id="KOG1528">
    <property type="taxonomic scope" value="Eukaryota"/>
</dbReference>
<dbReference type="Pfam" id="PF00459">
    <property type="entry name" value="Inositol_P"/>
    <property type="match status" value="1"/>
</dbReference>
<dbReference type="EMBL" id="FN647953">
    <property type="protein sequence ID" value="CBJ29056.1"/>
    <property type="molecule type" value="Genomic_DNA"/>
</dbReference>
<keyword evidence="4 10" id="KW-0479">Metal-binding</keyword>
<evidence type="ECO:0000313" key="12">
    <source>
        <dbReference type="EMBL" id="CBJ29056.1"/>
    </source>
</evidence>
<comment type="cofactor">
    <cofactor evidence="1 10">
        <name>Mg(2+)</name>
        <dbReference type="ChEBI" id="CHEBI:18420"/>
    </cofactor>
</comment>
<keyword evidence="6 10" id="KW-0460">Magnesium</keyword>
<dbReference type="CDD" id="cd01517">
    <property type="entry name" value="PAP_phosphatase"/>
    <property type="match status" value="1"/>
</dbReference>
<evidence type="ECO:0000256" key="4">
    <source>
        <dbReference type="ARBA" id="ARBA00022723"/>
    </source>
</evidence>
<dbReference type="GO" id="GO:0046872">
    <property type="term" value="F:metal ion binding"/>
    <property type="evidence" value="ECO:0007669"/>
    <property type="project" value="UniProtKB-KW"/>
</dbReference>
<feature type="binding site" evidence="10">
    <location>
        <position position="167"/>
    </location>
    <ligand>
        <name>Mg(2+)</name>
        <dbReference type="ChEBI" id="CHEBI:18420"/>
        <label>1</label>
        <note>catalytic</note>
    </ligand>
</feature>
<name>D7FJF3_ECTSI</name>
<dbReference type="PANTHER" id="PTHR43200:SF6">
    <property type="entry name" value="3'(2'),5'-BISPHOSPHATE NUCLEOTIDASE"/>
    <property type="match status" value="1"/>
</dbReference>
<dbReference type="InterPro" id="IPR000760">
    <property type="entry name" value="Inositol_monophosphatase-like"/>
</dbReference>
<comment type="catalytic activity">
    <reaction evidence="7">
        <text>adenosine 2',5'-bisphosphate + H2O = AMP + phosphate</text>
        <dbReference type="Rhea" id="RHEA:77643"/>
        <dbReference type="ChEBI" id="CHEBI:15377"/>
        <dbReference type="ChEBI" id="CHEBI:43474"/>
        <dbReference type="ChEBI" id="CHEBI:194156"/>
        <dbReference type="ChEBI" id="CHEBI:456215"/>
        <dbReference type="EC" id="3.1.3.7"/>
    </reaction>
    <physiologicalReaction direction="left-to-right" evidence="7">
        <dbReference type="Rhea" id="RHEA:77644"/>
    </physiologicalReaction>
</comment>
<dbReference type="GO" id="GO:0008441">
    <property type="term" value="F:3'(2'),5'-bisphosphate nucleotidase activity"/>
    <property type="evidence" value="ECO:0007669"/>
    <property type="project" value="UniProtKB-EC"/>
</dbReference>
<dbReference type="Gene3D" id="3.30.540.10">
    <property type="entry name" value="Fructose-1,6-Bisphosphatase, subunit A, domain 1"/>
    <property type="match status" value="1"/>
</dbReference>
<dbReference type="InterPro" id="IPR020583">
    <property type="entry name" value="Inositol_monoP_metal-BS"/>
</dbReference>
<evidence type="ECO:0000313" key="13">
    <source>
        <dbReference type="Proteomes" id="UP000002630"/>
    </source>
</evidence>
<sequence>MLKLACLHVGRLSGYTQGFALQQRLTARPSSNYDNSRKGVDALSAEQSPNNGLDNGELVVDAHFVPGDGSKTDSSPVTVADFTVQALVLGVLSRYFPGHGFIAEESSSVLRQDPESLSHVLSVVRTVLGRQGLAEAELCAAIDLGTRGHGKNKRGRRGKGGRTWVLDPIDGTKGFLRGEQFCVALGLLDGGKAVAGVLGCPNLPCHEHPSEFSGWAQGGEARGLLYTAALGEGTFVRGISAGADDSRRVFVDHARKPCDTRVLESVEAGHTSHAVAAQVCNDLGITLPPIRVDGQCKYGLLSEGQGGIYLRLPRWGYVENIWDHCAGSVVIREAGGKVTDTRGEPLDFSLGTKLPREVVGVVASCGRVHSDVLRAVDNRQLEDWARVVARAETKSWESEPPPGSAAPSLPGVEWMPLNDDVGGSSVGEAWQATALSQRRPLVMRTSDQFYGTLVRNWHKLVAVLFHGGTSYSQHAVGILESLALLQQEPPEGQQPNDQRQQTDPQEQRRHRSGVSGAKPPSPPGAQPDLEPESVGAVTTTTGTLQPEAAEPRAERVPVLLAEANVMSLIEVADRQAIGRLPSLHLHLGGREILRIPVNFGETVESLGKRIDEVAVKVCQAGGAL</sequence>
<dbReference type="EMBL" id="FN649742">
    <property type="protein sequence ID" value="CBJ29056.1"/>
    <property type="molecule type" value="Genomic_DNA"/>
</dbReference>
<dbReference type="Proteomes" id="UP000002630">
    <property type="component" value="Linkage Group LG17"/>
</dbReference>
<organism evidence="12 13">
    <name type="scientific">Ectocarpus siliculosus</name>
    <name type="common">Brown alga</name>
    <name type="synonym">Conferva siliculosa</name>
    <dbReference type="NCBI Taxonomy" id="2880"/>
    <lineage>
        <taxon>Eukaryota</taxon>
        <taxon>Sar</taxon>
        <taxon>Stramenopiles</taxon>
        <taxon>Ochrophyta</taxon>
        <taxon>PX clade</taxon>
        <taxon>Phaeophyceae</taxon>
        <taxon>Ectocarpales</taxon>
        <taxon>Ectocarpaceae</taxon>
        <taxon>Ectocarpus</taxon>
    </lineage>
</organism>
<gene>
    <name evidence="12" type="ORF">Esi_0133_0061</name>
</gene>
<dbReference type="EC" id="3.1.3.7" evidence="3"/>
<dbReference type="InterPro" id="IPR051090">
    <property type="entry name" value="Inositol_monoP_superfamily"/>
</dbReference>
<dbReference type="PROSITE" id="PS00629">
    <property type="entry name" value="IMP_1"/>
    <property type="match status" value="1"/>
</dbReference>
<evidence type="ECO:0000256" key="1">
    <source>
        <dbReference type="ARBA" id="ARBA00001946"/>
    </source>
</evidence>
<evidence type="ECO:0000256" key="2">
    <source>
        <dbReference type="ARBA" id="ARBA00009759"/>
    </source>
</evidence>
<dbReference type="PANTHER" id="PTHR43200">
    <property type="entry name" value="PHOSPHATASE"/>
    <property type="match status" value="1"/>
</dbReference>
<dbReference type="PRINTS" id="PR00377">
    <property type="entry name" value="IMPHPHTASES"/>
</dbReference>
<dbReference type="InParanoid" id="D7FJF3"/>
<evidence type="ECO:0000256" key="3">
    <source>
        <dbReference type="ARBA" id="ARBA00012633"/>
    </source>
</evidence>
<dbReference type="AlphaFoldDB" id="D7FJF3"/>
<dbReference type="SUPFAM" id="SSF56655">
    <property type="entry name" value="Carbohydrate phosphatase"/>
    <property type="match status" value="1"/>
</dbReference>
<dbReference type="GO" id="GO:0046854">
    <property type="term" value="P:phosphatidylinositol phosphate biosynthetic process"/>
    <property type="evidence" value="ECO:0007669"/>
    <property type="project" value="InterPro"/>
</dbReference>
<evidence type="ECO:0000256" key="9">
    <source>
        <dbReference type="ARBA" id="ARBA00044484"/>
    </source>
</evidence>
<feature type="region of interest" description="Disordered" evidence="11">
    <location>
        <begin position="489"/>
        <end position="552"/>
    </location>
</feature>